<comment type="caution">
    <text evidence="3">The sequence shown here is derived from an EMBL/GenBank/DDBJ whole genome shotgun (WGS) entry which is preliminary data.</text>
</comment>
<dbReference type="EMBL" id="JAACJM010000040">
    <property type="protein sequence ID" value="KAF5361520.1"/>
    <property type="molecule type" value="Genomic_DNA"/>
</dbReference>
<sequence length="422" mass="47603">MVCKHLEILGYVASCNLDEPLHSSTMLHPREGRVDDLRWARKMDGEGYGDMVFENAILFLRDALISREFTDAVKAGDSGRILLILKIWAFSFRGNGRTKYAYEMFRLVHNLTSVWPEEVRNIILNNWLINTTGKENSFLEVGPMQEHLNFWIKVIYKAHGSNSSWEWLDMITPCIAILREIARTMNGMLGGDIGSNHKAADLTNDIDTLMTSLGEYNVYRLQQGRVLNEDEVVNDVILTGLQMLTDAGNNPLDDYNTAFKNLQKRRRMRPVTTDDEEHVVVEDSPLIPEFDPNAPQQEHNSSSNRNRPQSPLTRDKCVNDSTETSSAEMGAADGSLEGDCEGIEPETSENDVLKVLMDIEAGEREPTLLLTTEEDVALEDEDESLEGEEDEDTDGSDVEDEAVEVSEESGSEDEEDVEEYQK</sequence>
<accession>A0A8H5LL40</accession>
<dbReference type="OrthoDB" id="2496395at2759"/>
<protein>
    <recommendedName>
        <fullName evidence="2">DUF6589 domain-containing protein</fullName>
    </recommendedName>
</protein>
<gene>
    <name evidence="3" type="ORF">D9758_006132</name>
</gene>
<evidence type="ECO:0000259" key="2">
    <source>
        <dbReference type="Pfam" id="PF20231"/>
    </source>
</evidence>
<evidence type="ECO:0000256" key="1">
    <source>
        <dbReference type="SAM" id="MobiDB-lite"/>
    </source>
</evidence>
<feature type="domain" description="DUF6589" evidence="2">
    <location>
        <begin position="42"/>
        <end position="193"/>
    </location>
</feature>
<evidence type="ECO:0000313" key="3">
    <source>
        <dbReference type="EMBL" id="KAF5361520.1"/>
    </source>
</evidence>
<dbReference type="AlphaFoldDB" id="A0A8H5LL40"/>
<feature type="region of interest" description="Disordered" evidence="1">
    <location>
        <begin position="363"/>
        <end position="422"/>
    </location>
</feature>
<proteinExistence type="predicted"/>
<dbReference type="Proteomes" id="UP000559256">
    <property type="component" value="Unassembled WGS sequence"/>
</dbReference>
<dbReference type="InterPro" id="IPR046496">
    <property type="entry name" value="DUF6589"/>
</dbReference>
<name>A0A8H5LL40_9AGAR</name>
<organism evidence="3 4">
    <name type="scientific">Tetrapyrgos nigripes</name>
    <dbReference type="NCBI Taxonomy" id="182062"/>
    <lineage>
        <taxon>Eukaryota</taxon>
        <taxon>Fungi</taxon>
        <taxon>Dikarya</taxon>
        <taxon>Basidiomycota</taxon>
        <taxon>Agaricomycotina</taxon>
        <taxon>Agaricomycetes</taxon>
        <taxon>Agaricomycetidae</taxon>
        <taxon>Agaricales</taxon>
        <taxon>Marasmiineae</taxon>
        <taxon>Marasmiaceae</taxon>
        <taxon>Tetrapyrgos</taxon>
    </lineage>
</organism>
<reference evidence="3 4" key="1">
    <citation type="journal article" date="2020" name="ISME J.">
        <title>Uncovering the hidden diversity of litter-decomposition mechanisms in mushroom-forming fungi.</title>
        <authorList>
            <person name="Floudas D."/>
            <person name="Bentzer J."/>
            <person name="Ahren D."/>
            <person name="Johansson T."/>
            <person name="Persson P."/>
            <person name="Tunlid A."/>
        </authorList>
    </citation>
    <scope>NUCLEOTIDE SEQUENCE [LARGE SCALE GENOMIC DNA]</scope>
    <source>
        <strain evidence="3 4">CBS 291.85</strain>
    </source>
</reference>
<feature type="region of interest" description="Disordered" evidence="1">
    <location>
        <begin position="265"/>
        <end position="351"/>
    </location>
</feature>
<evidence type="ECO:0000313" key="4">
    <source>
        <dbReference type="Proteomes" id="UP000559256"/>
    </source>
</evidence>
<dbReference type="Pfam" id="PF20231">
    <property type="entry name" value="DUF6589"/>
    <property type="match status" value="1"/>
</dbReference>
<keyword evidence="4" id="KW-1185">Reference proteome</keyword>
<feature type="compositionally biased region" description="Acidic residues" evidence="1">
    <location>
        <begin position="372"/>
        <end position="422"/>
    </location>
</feature>
<feature type="compositionally biased region" description="Acidic residues" evidence="1">
    <location>
        <begin position="336"/>
        <end position="349"/>
    </location>
</feature>